<evidence type="ECO:0000256" key="1">
    <source>
        <dbReference type="SAM" id="SignalP"/>
    </source>
</evidence>
<dbReference type="Proteomes" id="UP000239434">
    <property type="component" value="Unassembled WGS sequence"/>
</dbReference>
<evidence type="ECO:0000313" key="3">
    <source>
        <dbReference type="Proteomes" id="UP000239434"/>
    </source>
</evidence>
<dbReference type="AlphaFoldDB" id="A0A2S9IX53"/>
<protein>
    <submittedName>
        <fullName evidence="2">Entericidin EcnAB</fullName>
    </submittedName>
</protein>
<reference evidence="2 3" key="1">
    <citation type="submission" date="2018-02" db="EMBL/GenBank/DDBJ databases">
        <title>The draft genome of Phyllobacterium sp. 1N-3.</title>
        <authorList>
            <person name="Liu L."/>
            <person name="Li L."/>
            <person name="Zhang X."/>
            <person name="Wang T."/>
            <person name="Liang L."/>
        </authorList>
    </citation>
    <scope>NUCLEOTIDE SEQUENCE [LARGE SCALE GENOMIC DNA]</scope>
    <source>
        <strain evidence="2 3">1N-3</strain>
    </source>
</reference>
<dbReference type="RefSeq" id="WP_105740357.1">
    <property type="nucleotide sequence ID" value="NZ_PVBR01000002.1"/>
</dbReference>
<comment type="caution">
    <text evidence="2">The sequence shown here is derived from an EMBL/GenBank/DDBJ whole genome shotgun (WGS) entry which is preliminary data.</text>
</comment>
<accession>A0A2S9IX53</accession>
<proteinExistence type="predicted"/>
<sequence length="44" mass="4543">MKPSRVAPLVIILCAFSLAACANTVRGVGKDVRGTAQAVEDSVQ</sequence>
<name>A0A2S9IX53_9HYPH</name>
<keyword evidence="3" id="KW-1185">Reference proteome</keyword>
<keyword evidence="1" id="KW-0732">Signal</keyword>
<feature type="signal peptide" evidence="1">
    <location>
        <begin position="1"/>
        <end position="22"/>
    </location>
</feature>
<dbReference type="EMBL" id="PVBR01000002">
    <property type="protein sequence ID" value="PRD45102.1"/>
    <property type="molecule type" value="Genomic_DNA"/>
</dbReference>
<organism evidence="2 3">
    <name type="scientific">Phyllobacterium phragmitis</name>
    <dbReference type="NCBI Taxonomy" id="2670329"/>
    <lineage>
        <taxon>Bacteria</taxon>
        <taxon>Pseudomonadati</taxon>
        <taxon>Pseudomonadota</taxon>
        <taxon>Alphaproteobacteria</taxon>
        <taxon>Hyphomicrobiales</taxon>
        <taxon>Phyllobacteriaceae</taxon>
        <taxon>Phyllobacterium</taxon>
    </lineage>
</organism>
<evidence type="ECO:0000313" key="2">
    <source>
        <dbReference type="EMBL" id="PRD45102.1"/>
    </source>
</evidence>
<dbReference type="PROSITE" id="PS51257">
    <property type="entry name" value="PROKAR_LIPOPROTEIN"/>
    <property type="match status" value="1"/>
</dbReference>
<feature type="chain" id="PRO_5015711431" evidence="1">
    <location>
        <begin position="23"/>
        <end position="44"/>
    </location>
</feature>
<gene>
    <name evidence="2" type="ORF">C5748_02430</name>
</gene>